<organism evidence="2 3">
    <name type="scientific">Blastomonas marina</name>
    <dbReference type="NCBI Taxonomy" id="1867408"/>
    <lineage>
        <taxon>Bacteria</taxon>
        <taxon>Pseudomonadati</taxon>
        <taxon>Pseudomonadota</taxon>
        <taxon>Alphaproteobacteria</taxon>
        <taxon>Sphingomonadales</taxon>
        <taxon>Sphingomonadaceae</taxon>
        <taxon>Blastomonas</taxon>
    </lineage>
</organism>
<evidence type="ECO:0000256" key="1">
    <source>
        <dbReference type="SAM" id="MobiDB-lite"/>
    </source>
</evidence>
<dbReference type="PANTHER" id="PTHR38477:SF1">
    <property type="entry name" value="MUREIN L,D-TRANSPEPTIDASE CATALYTIC DOMAIN FAMILY PROTEIN"/>
    <property type="match status" value="1"/>
</dbReference>
<accession>A0ABQ1FFQ1</accession>
<protein>
    <recommendedName>
        <fullName evidence="4">Twin-arginine translocation pathway signal</fullName>
    </recommendedName>
</protein>
<dbReference type="RefSeq" id="WP_188642699.1">
    <property type="nucleotide sequence ID" value="NZ_BMID01000001.1"/>
</dbReference>
<evidence type="ECO:0008006" key="4">
    <source>
        <dbReference type="Google" id="ProtNLM"/>
    </source>
</evidence>
<feature type="region of interest" description="Disordered" evidence="1">
    <location>
        <begin position="216"/>
        <end position="235"/>
    </location>
</feature>
<dbReference type="PANTHER" id="PTHR38477">
    <property type="entry name" value="HYPOTHETICAL EXPORTED PROTEIN"/>
    <property type="match status" value="1"/>
</dbReference>
<comment type="caution">
    <text evidence="2">The sequence shown here is derived from an EMBL/GenBank/DDBJ whole genome shotgun (WGS) entry which is preliminary data.</text>
</comment>
<dbReference type="Pfam" id="PF13645">
    <property type="entry name" value="YkuD_2"/>
    <property type="match status" value="1"/>
</dbReference>
<sequence>MDRRTLIKSGLAFGAVAALPARLSAQVATHSPRDRRLFEIARRGIEEHGALLWHKDVVGIADFGLHSANERLHFVDLANERVHSYLCSHGTGSDPQHDGWLKNFSNVEGSNATSRGAYFTRGWYTGRYGVSIRLDGLDATNSNALDRAIVMHQATYARAEHVERWGRLGRSNGCFAMDPKDFDEAKLHLAGGKLLLADSYGIAPDGGEIIPPFQQAEILQPDPPRDEQRTNPGIY</sequence>
<gene>
    <name evidence="2" type="ORF">GCM10010923_21660</name>
</gene>
<dbReference type="InterPro" id="IPR032676">
    <property type="entry name" value="YkuD_2"/>
</dbReference>
<reference evidence="3" key="1">
    <citation type="journal article" date="2019" name="Int. J. Syst. Evol. Microbiol.">
        <title>The Global Catalogue of Microorganisms (GCM) 10K type strain sequencing project: providing services to taxonomists for standard genome sequencing and annotation.</title>
        <authorList>
            <consortium name="The Broad Institute Genomics Platform"/>
            <consortium name="The Broad Institute Genome Sequencing Center for Infectious Disease"/>
            <person name="Wu L."/>
            <person name="Ma J."/>
        </authorList>
    </citation>
    <scope>NUCLEOTIDE SEQUENCE [LARGE SCALE GENOMIC DNA]</scope>
    <source>
        <strain evidence="3">CGMCC 1.15297</strain>
    </source>
</reference>
<evidence type="ECO:0000313" key="3">
    <source>
        <dbReference type="Proteomes" id="UP000603317"/>
    </source>
</evidence>
<dbReference type="Proteomes" id="UP000603317">
    <property type="component" value="Unassembled WGS sequence"/>
</dbReference>
<dbReference type="EMBL" id="BMID01000001">
    <property type="protein sequence ID" value="GGA10753.1"/>
    <property type="molecule type" value="Genomic_DNA"/>
</dbReference>
<name>A0ABQ1FFQ1_9SPHN</name>
<evidence type="ECO:0000313" key="2">
    <source>
        <dbReference type="EMBL" id="GGA10753.1"/>
    </source>
</evidence>
<keyword evidence="3" id="KW-1185">Reference proteome</keyword>
<proteinExistence type="predicted"/>